<evidence type="ECO:0000313" key="1">
    <source>
        <dbReference type="EMBL" id="SPL66008.1"/>
    </source>
</evidence>
<gene>
    <name evidence="1" type="ORF">OHAE_1875</name>
</gene>
<accession>A0A2P9HPF2</accession>
<sequence>MMTKNATSLEHSAAATGARVDVCVLNSLLTLGLSGDRRAR</sequence>
<dbReference type="EMBL" id="OOFM01000005">
    <property type="protein sequence ID" value="SPL66008.1"/>
    <property type="molecule type" value="Genomic_DNA"/>
</dbReference>
<proteinExistence type="predicted"/>
<name>A0A2P9HPF2_9HYPH</name>
<evidence type="ECO:0000313" key="2">
    <source>
        <dbReference type="Proteomes" id="UP000246073"/>
    </source>
</evidence>
<reference evidence="2" key="1">
    <citation type="submission" date="2017-12" db="EMBL/GenBank/DDBJ databases">
        <authorList>
            <person name="Diaz M."/>
        </authorList>
    </citation>
    <scope>NUCLEOTIDE SEQUENCE [LARGE SCALE GENOMIC DNA]</scope>
    <source>
        <strain evidence="2">FI11154</strain>
    </source>
</reference>
<organism evidence="1 2">
    <name type="scientific">Ochrobactrum soli</name>
    <dbReference type="NCBI Taxonomy" id="2448455"/>
    <lineage>
        <taxon>Bacteria</taxon>
        <taxon>Pseudomonadati</taxon>
        <taxon>Pseudomonadota</taxon>
        <taxon>Alphaproteobacteria</taxon>
        <taxon>Hyphomicrobiales</taxon>
        <taxon>Brucellaceae</taxon>
        <taxon>Brucella/Ochrobactrum group</taxon>
        <taxon>Ochrobactrum</taxon>
    </lineage>
</organism>
<protein>
    <submittedName>
        <fullName evidence="1">Uncharacterized protein</fullName>
    </submittedName>
</protein>
<dbReference type="AlphaFoldDB" id="A0A2P9HPF2"/>
<dbReference type="Proteomes" id="UP000246073">
    <property type="component" value="Unassembled WGS sequence"/>
</dbReference>